<name>A0A2A5C9L0_9GAMM</name>
<gene>
    <name evidence="1" type="ORF">COA71_11500</name>
</gene>
<accession>A0A2A5C9L0</accession>
<proteinExistence type="predicted"/>
<protein>
    <recommendedName>
        <fullName evidence="3">DUF2889 domain-containing protein</fullName>
    </recommendedName>
</protein>
<reference evidence="2" key="1">
    <citation type="submission" date="2017-08" db="EMBL/GenBank/DDBJ databases">
        <title>A dynamic microbial community with high functional redundancy inhabits the cold, oxic subseafloor aquifer.</title>
        <authorList>
            <person name="Tully B.J."/>
            <person name="Wheat C.G."/>
            <person name="Glazer B.T."/>
            <person name="Huber J.A."/>
        </authorList>
    </citation>
    <scope>NUCLEOTIDE SEQUENCE [LARGE SCALE GENOMIC DNA]</scope>
</reference>
<comment type="caution">
    <text evidence="1">The sequence shown here is derived from an EMBL/GenBank/DDBJ whole genome shotgun (WGS) entry which is preliminary data.</text>
</comment>
<dbReference type="EMBL" id="NVWI01000010">
    <property type="protein sequence ID" value="PCJ40130.1"/>
    <property type="molecule type" value="Genomic_DNA"/>
</dbReference>
<dbReference type="AlphaFoldDB" id="A0A2A5C9L0"/>
<dbReference type="Proteomes" id="UP000228987">
    <property type="component" value="Unassembled WGS sequence"/>
</dbReference>
<dbReference type="Pfam" id="PF11136">
    <property type="entry name" value="DUF2889"/>
    <property type="match status" value="1"/>
</dbReference>
<organism evidence="1 2">
    <name type="scientific">SAR86 cluster bacterium</name>
    <dbReference type="NCBI Taxonomy" id="2030880"/>
    <lineage>
        <taxon>Bacteria</taxon>
        <taxon>Pseudomonadati</taxon>
        <taxon>Pseudomonadota</taxon>
        <taxon>Gammaproteobacteria</taxon>
        <taxon>SAR86 cluster</taxon>
    </lineage>
</organism>
<dbReference type="InterPro" id="IPR021312">
    <property type="entry name" value="DUF2889"/>
</dbReference>
<sequence length="195" mass="22150">MPLSKPAPRKHLHTRAITYQGYKREDGLWDIEGHLIDTKTYSIDNKWRDKITVGEALHEMLIRVTIDDNFLIKDIEAVTDNSPFEMCPNITPNYKALIGLSMGLGWRKIIRQKVGGVAGCTHITELLFPMATVAIQTLMPFRKNIERSETSGHEKSKLERPFVLNTCHAWATDSVVVKENEPAFYTGPEVSDIKK</sequence>
<evidence type="ECO:0008006" key="3">
    <source>
        <dbReference type="Google" id="ProtNLM"/>
    </source>
</evidence>
<evidence type="ECO:0000313" key="1">
    <source>
        <dbReference type="EMBL" id="PCJ40130.1"/>
    </source>
</evidence>
<evidence type="ECO:0000313" key="2">
    <source>
        <dbReference type="Proteomes" id="UP000228987"/>
    </source>
</evidence>